<reference evidence="2" key="1">
    <citation type="submission" date="2015-07" db="EMBL/GenBank/DDBJ databases">
        <title>Draft genome sequence of the purine-degrading Gottschalkia purinilyticum DSM 1384 (formerly Clostridium purinilyticum).</title>
        <authorList>
            <person name="Poehlein A."/>
            <person name="Schiel-Bengelsdorf B."/>
            <person name="Bengelsdorf F.R."/>
            <person name="Daniel R."/>
            <person name="Duerre P."/>
        </authorList>
    </citation>
    <scope>NUCLEOTIDE SEQUENCE [LARGE SCALE GENOMIC DNA]</scope>
    <source>
        <strain evidence="2">DSM 1384</strain>
    </source>
</reference>
<dbReference type="AlphaFoldDB" id="A0A0L0WDL5"/>
<comment type="caution">
    <text evidence="1">The sequence shown here is derived from an EMBL/GenBank/DDBJ whole genome shotgun (WGS) entry which is preliminary data.</text>
</comment>
<dbReference type="EMBL" id="LGSS01000002">
    <property type="protein sequence ID" value="KNF09567.1"/>
    <property type="molecule type" value="Genomic_DNA"/>
</dbReference>
<dbReference type="Proteomes" id="UP000037267">
    <property type="component" value="Unassembled WGS sequence"/>
</dbReference>
<dbReference type="OrthoDB" id="1707949at2"/>
<evidence type="ECO:0000313" key="2">
    <source>
        <dbReference type="Proteomes" id="UP000037267"/>
    </source>
</evidence>
<dbReference type="STRING" id="1503.CLPU_2c00180"/>
<organism evidence="1 2">
    <name type="scientific">Gottschalkia purinilytica</name>
    <name type="common">Clostridium purinilyticum</name>
    <dbReference type="NCBI Taxonomy" id="1503"/>
    <lineage>
        <taxon>Bacteria</taxon>
        <taxon>Bacillati</taxon>
        <taxon>Bacillota</taxon>
        <taxon>Tissierellia</taxon>
        <taxon>Tissierellales</taxon>
        <taxon>Gottschalkiaceae</taxon>
        <taxon>Gottschalkia</taxon>
    </lineage>
</organism>
<protein>
    <recommendedName>
        <fullName evidence="3">Sporulation protein Cse60</fullName>
    </recommendedName>
</protein>
<dbReference type="RefSeq" id="WP_050353969.1">
    <property type="nucleotide sequence ID" value="NZ_LGSS01000002.1"/>
</dbReference>
<evidence type="ECO:0000313" key="1">
    <source>
        <dbReference type="EMBL" id="KNF09567.1"/>
    </source>
</evidence>
<accession>A0A0L0WDL5</accession>
<name>A0A0L0WDL5_GOTPU</name>
<keyword evidence="2" id="KW-1185">Reference proteome</keyword>
<sequence length="60" mass="7209">MKHVTIMEYTQGDSLKDKVDQWISENEHEILEIIDIEYSQRGDNIYLATITYEEREEESE</sequence>
<evidence type="ECO:0008006" key="3">
    <source>
        <dbReference type="Google" id="ProtNLM"/>
    </source>
</evidence>
<proteinExistence type="predicted"/>
<gene>
    <name evidence="1" type="ORF">CLPU_2c00180</name>
</gene>